<proteinExistence type="predicted"/>
<dbReference type="AlphaFoldDB" id="A0A7R8WI34"/>
<name>A0A7R8WI34_9CRUS</name>
<organism evidence="1">
    <name type="scientific">Cyprideis torosa</name>
    <dbReference type="NCBI Taxonomy" id="163714"/>
    <lineage>
        <taxon>Eukaryota</taxon>
        <taxon>Metazoa</taxon>
        <taxon>Ecdysozoa</taxon>
        <taxon>Arthropoda</taxon>
        <taxon>Crustacea</taxon>
        <taxon>Oligostraca</taxon>
        <taxon>Ostracoda</taxon>
        <taxon>Podocopa</taxon>
        <taxon>Podocopida</taxon>
        <taxon>Cytherocopina</taxon>
        <taxon>Cytheroidea</taxon>
        <taxon>Cytherideidae</taxon>
        <taxon>Cyprideis</taxon>
    </lineage>
</organism>
<evidence type="ECO:0000313" key="1">
    <source>
        <dbReference type="EMBL" id="CAD7232125.1"/>
    </source>
</evidence>
<sequence>MSVVTSRVVKRKEDLTSLRLIASDCLPDHIPFVCVLKGLIVQNIFNVADIPDGLVPLLQQIKTRGLSVLMAMCATIYHSRHATWGQIFGRYNLEWLAFADAVNRYVGGCQYMVYRPQAELSQSRFPRLAAVVITFGTLRWNSFAQLNGRFRRYPPPQGDLIWMRDNRQWLLPNAQDSAYAELLLQKSPKTIYVMEGNRRPVIPGSLFHPYATGPITNEAEYKITFRFKELSFTYDFFSLDFHYVPAHPLDLPKMILGRDFLRDAKATIVFFHVVPSSISPASPVICALRHSP</sequence>
<accession>A0A7R8WI34</accession>
<protein>
    <submittedName>
        <fullName evidence="1">Uncharacterized protein</fullName>
    </submittedName>
</protein>
<gene>
    <name evidence="1" type="ORF">CTOB1V02_LOCUS9966</name>
</gene>
<dbReference type="EMBL" id="OB664251">
    <property type="protein sequence ID" value="CAD7232125.1"/>
    <property type="molecule type" value="Genomic_DNA"/>
</dbReference>
<reference evidence="1" key="1">
    <citation type="submission" date="2020-11" db="EMBL/GenBank/DDBJ databases">
        <authorList>
            <person name="Tran Van P."/>
        </authorList>
    </citation>
    <scope>NUCLEOTIDE SEQUENCE</scope>
</reference>